<dbReference type="InterPro" id="IPR004785">
    <property type="entry name" value="RpiB"/>
</dbReference>
<keyword evidence="2" id="KW-0423">Lactose metabolism</keyword>
<keyword evidence="3 4" id="KW-0413">Isomerase</keyword>
<keyword evidence="5" id="KW-1185">Reference proteome</keyword>
<dbReference type="NCBIfam" id="TIGR00689">
    <property type="entry name" value="rpiB_lacA_lacB"/>
    <property type="match status" value="1"/>
</dbReference>
<sequence>MKIAFGSDHVGYELKPTLIKYVQELGYETYDFGTYSKQRTDYPIYGKKVGEVVARGDYDLGIIICGTGVGISLAANKVPGIRAASVSEPYSAALSRRHNNSNILALGSRVIGSEMAKLIVKSWLESQFEGGRHQRRIDELTAEDEHNETKFDRIVKDNSGQYDD</sequence>
<evidence type="ECO:0000256" key="3">
    <source>
        <dbReference type="ARBA" id="ARBA00023235"/>
    </source>
</evidence>
<evidence type="ECO:0000256" key="2">
    <source>
        <dbReference type="ARBA" id="ARBA00022736"/>
    </source>
</evidence>
<comment type="similarity">
    <text evidence="1">Belongs to the LacAB/RpiB family.</text>
</comment>
<evidence type="ECO:0000313" key="4">
    <source>
        <dbReference type="EMBL" id="UQS82630.1"/>
    </source>
</evidence>
<dbReference type="NCBIfam" id="TIGR01120">
    <property type="entry name" value="rpiB"/>
    <property type="match status" value="1"/>
</dbReference>
<dbReference type="InterPro" id="IPR003500">
    <property type="entry name" value="RpiB_LacA_LacB"/>
</dbReference>
<evidence type="ECO:0000313" key="5">
    <source>
        <dbReference type="Proteomes" id="UP000831495"/>
    </source>
</evidence>
<reference evidence="4" key="1">
    <citation type="journal article" date="2022" name="Int. J. Syst. Evol. Microbiol.">
        <title>Apilactobacillus apisilvae sp. nov., Nicolia spurrieriana gen. nov. sp. nov., Bombilactobacillus folatiphilus sp. nov. and Bombilactobacillus thymidiniphilus sp. nov., four new lactic acid bacterial isolates from stingless bees Tetragonula carbonaria and Austroplebeia australis.</title>
        <authorList>
            <person name="Oliphant S.A."/>
            <person name="Watson-Haigh N.S."/>
            <person name="Sumby K.M."/>
            <person name="Gardner J."/>
            <person name="Groom S."/>
            <person name="Jiranek V."/>
        </authorList>
    </citation>
    <scope>NUCLEOTIDE SEQUENCE</scope>
    <source>
        <strain evidence="4">SG4_D2</strain>
    </source>
</reference>
<name>A0ABY4PAH9_9LACO</name>
<dbReference type="Proteomes" id="UP000831495">
    <property type="component" value="Chromosome"/>
</dbReference>
<dbReference type="NCBIfam" id="NF004051">
    <property type="entry name" value="PRK05571.1"/>
    <property type="match status" value="1"/>
</dbReference>
<dbReference type="PIRSF" id="PIRSF005384">
    <property type="entry name" value="RpiB_LacA_B"/>
    <property type="match status" value="1"/>
</dbReference>
<dbReference type="PANTHER" id="PTHR30345:SF0">
    <property type="entry name" value="DNA DAMAGE-REPAIR_TOLERATION PROTEIN DRT102"/>
    <property type="match status" value="1"/>
</dbReference>
<dbReference type="PANTHER" id="PTHR30345">
    <property type="entry name" value="RIBOSE-5-PHOSPHATE ISOMERASE B"/>
    <property type="match status" value="1"/>
</dbReference>
<dbReference type="EC" id="5.3.1.6" evidence="4"/>
<dbReference type="RefSeq" id="WP_249514908.1">
    <property type="nucleotide sequence ID" value="NZ_CP093366.1"/>
</dbReference>
<dbReference type="EMBL" id="CP093366">
    <property type="protein sequence ID" value="UQS82630.1"/>
    <property type="molecule type" value="Genomic_DNA"/>
</dbReference>
<dbReference type="SUPFAM" id="SSF89623">
    <property type="entry name" value="Ribose/Galactose isomerase RpiB/AlsB"/>
    <property type="match status" value="1"/>
</dbReference>
<dbReference type="InterPro" id="IPR036569">
    <property type="entry name" value="RpiB_LacA_LacB_sf"/>
</dbReference>
<dbReference type="Pfam" id="PF02502">
    <property type="entry name" value="LacAB_rpiB"/>
    <property type="match status" value="1"/>
</dbReference>
<organism evidence="4 5">
    <name type="scientific">Bombilactobacillus folatiphilus</name>
    <dbReference type="NCBI Taxonomy" id="2923362"/>
    <lineage>
        <taxon>Bacteria</taxon>
        <taxon>Bacillati</taxon>
        <taxon>Bacillota</taxon>
        <taxon>Bacilli</taxon>
        <taxon>Lactobacillales</taxon>
        <taxon>Lactobacillaceae</taxon>
        <taxon>Bombilactobacillus</taxon>
    </lineage>
</organism>
<accession>A0ABY4PAH9</accession>
<evidence type="ECO:0000256" key="1">
    <source>
        <dbReference type="ARBA" id="ARBA00008754"/>
    </source>
</evidence>
<dbReference type="GO" id="GO:0004751">
    <property type="term" value="F:ribose-5-phosphate isomerase activity"/>
    <property type="evidence" value="ECO:0007669"/>
    <property type="project" value="UniProtKB-EC"/>
</dbReference>
<protein>
    <submittedName>
        <fullName evidence="4">Ribose 5-phosphate isomerase B</fullName>
        <ecNumber evidence="4">5.3.1.6</ecNumber>
    </submittedName>
</protein>
<proteinExistence type="inferred from homology"/>
<gene>
    <name evidence="4" type="primary">rpiB</name>
    <name evidence="4" type="ORF">MOO45_03005</name>
</gene>
<dbReference type="Gene3D" id="3.40.1400.10">
    <property type="entry name" value="Sugar-phosphate isomerase, RpiB/LacA/LacB"/>
    <property type="match status" value="1"/>
</dbReference>